<evidence type="ECO:0000256" key="1">
    <source>
        <dbReference type="ARBA" id="ARBA00022490"/>
    </source>
</evidence>
<protein>
    <recommendedName>
        <fullName evidence="4">MPN domain-containing protein</fullName>
    </recommendedName>
</protein>
<evidence type="ECO:0000313" key="5">
    <source>
        <dbReference type="EMBL" id="KAJ2001360.1"/>
    </source>
</evidence>
<dbReference type="Gene3D" id="3.40.140.10">
    <property type="entry name" value="Cytidine Deaminase, domain 2"/>
    <property type="match status" value="1"/>
</dbReference>
<dbReference type="Pfam" id="PF19445">
    <property type="entry name" value="eIF3h_C"/>
    <property type="match status" value="2"/>
</dbReference>
<proteinExistence type="predicted"/>
<dbReference type="Proteomes" id="UP001150907">
    <property type="component" value="Unassembled WGS sequence"/>
</dbReference>
<dbReference type="SMART" id="SM00232">
    <property type="entry name" value="JAB_MPN"/>
    <property type="match status" value="1"/>
</dbReference>
<comment type="caution">
    <text evidence="5">The sequence shown here is derived from an EMBL/GenBank/DDBJ whole genome shotgun (WGS) entry which is preliminary data.</text>
</comment>
<reference evidence="5" key="1">
    <citation type="submission" date="2022-07" db="EMBL/GenBank/DDBJ databases">
        <title>Phylogenomic reconstructions and comparative analyses of Kickxellomycotina fungi.</title>
        <authorList>
            <person name="Reynolds N.K."/>
            <person name="Stajich J.E."/>
            <person name="Barry K."/>
            <person name="Grigoriev I.V."/>
            <person name="Crous P."/>
            <person name="Smith M.E."/>
        </authorList>
    </citation>
    <scope>NUCLEOTIDE SEQUENCE</scope>
    <source>
        <strain evidence="5">IMI 214461</strain>
    </source>
</reference>
<dbReference type="GO" id="GO:0008237">
    <property type="term" value="F:metallopeptidase activity"/>
    <property type="evidence" value="ECO:0007669"/>
    <property type="project" value="InterPro"/>
</dbReference>
<dbReference type="PANTHER" id="PTHR10410">
    <property type="entry name" value="EUKARYOTIC TRANSLATION INITIATION FACTOR 3 -RELATED"/>
    <property type="match status" value="1"/>
</dbReference>
<evidence type="ECO:0000256" key="2">
    <source>
        <dbReference type="ARBA" id="ARBA00022540"/>
    </source>
</evidence>
<evidence type="ECO:0000256" key="3">
    <source>
        <dbReference type="ARBA" id="ARBA00022917"/>
    </source>
</evidence>
<dbReference type="InterPro" id="IPR050242">
    <property type="entry name" value="JAMM_MPN+_peptidase_M67A"/>
</dbReference>
<organism evidence="5 6">
    <name type="scientific">Coemansia thaxteri</name>
    <dbReference type="NCBI Taxonomy" id="2663907"/>
    <lineage>
        <taxon>Eukaryota</taxon>
        <taxon>Fungi</taxon>
        <taxon>Fungi incertae sedis</taxon>
        <taxon>Zoopagomycota</taxon>
        <taxon>Kickxellomycotina</taxon>
        <taxon>Kickxellomycetes</taxon>
        <taxon>Kickxellales</taxon>
        <taxon>Kickxellaceae</taxon>
        <taxon>Coemansia</taxon>
    </lineage>
</organism>
<dbReference type="AlphaFoldDB" id="A0A9W8BHM8"/>
<keyword evidence="2" id="KW-0396">Initiation factor</keyword>
<dbReference type="PROSITE" id="PS50249">
    <property type="entry name" value="MPN"/>
    <property type="match status" value="1"/>
</dbReference>
<keyword evidence="3" id="KW-0648">Protein biosynthesis</keyword>
<keyword evidence="6" id="KW-1185">Reference proteome</keyword>
<dbReference type="GO" id="GO:0003743">
    <property type="term" value="F:translation initiation factor activity"/>
    <property type="evidence" value="ECO:0007669"/>
    <property type="project" value="UniProtKB-KW"/>
</dbReference>
<dbReference type="CDD" id="cd08065">
    <property type="entry name" value="MPN_eIF3h"/>
    <property type="match status" value="1"/>
</dbReference>
<accession>A0A9W8BHM8</accession>
<dbReference type="InterPro" id="IPR045810">
    <property type="entry name" value="eIF3h_C"/>
</dbReference>
<feature type="domain" description="MPN" evidence="4">
    <location>
        <begin position="49"/>
        <end position="181"/>
    </location>
</feature>
<evidence type="ECO:0000313" key="6">
    <source>
        <dbReference type="Proteomes" id="UP001150907"/>
    </source>
</evidence>
<sequence length="421" mass="44325">MAGDGKTQAKPMTALLNEDNELAAFDASAVPAQLLPVLDVESSAALRVVRVDPLAILKIVKHARESYPTPVNGQLLGLEIGGVLEVTNAFAVPTQPGSDEDMTQYQVEMIQSLREVNVDSSSVGWYQSTRLGDFLQQPLLDVQASYQASAGAASVVLIHDTAKSEHSGNLSLRAFRLTPTYLDLIRRGSGFTTRDVAAHGLTYANILEEVPVHVAASALGRALVAELQWPAGAGTDADADALQRPSSFNAKLRARAQADDAAGGAGSGDAAGGAARLGSRGLARPMCTGALDLAAGGGGSLARQLEAMGELMDEHAHDASQWMYWKRGEAKVRVQRQQFVQRQALANAAREARGEAPEPVPQDAELDRRFAPLPEPSRLDALLNAANLGLLAKGLTQSRGPALAKMYMAQALHGASAGVSE</sequence>
<dbReference type="InterPro" id="IPR027524">
    <property type="entry name" value="eIF3h"/>
</dbReference>
<evidence type="ECO:0000259" key="4">
    <source>
        <dbReference type="PROSITE" id="PS50249"/>
    </source>
</evidence>
<dbReference type="EMBL" id="JANBQF010000416">
    <property type="protein sequence ID" value="KAJ2001360.1"/>
    <property type="molecule type" value="Genomic_DNA"/>
</dbReference>
<keyword evidence="1" id="KW-0963">Cytoplasm</keyword>
<gene>
    <name evidence="5" type="ORF">H4R26_004169</name>
</gene>
<name>A0A9W8BHM8_9FUNG</name>
<dbReference type="OrthoDB" id="10265695at2759"/>
<dbReference type="InterPro" id="IPR037518">
    <property type="entry name" value="MPN"/>
</dbReference>
<dbReference type="InterPro" id="IPR000555">
    <property type="entry name" value="JAMM/MPN+_dom"/>
</dbReference>
<dbReference type="GO" id="GO:0005852">
    <property type="term" value="C:eukaryotic translation initiation factor 3 complex"/>
    <property type="evidence" value="ECO:0007669"/>
    <property type="project" value="InterPro"/>
</dbReference>
<dbReference type="Pfam" id="PF01398">
    <property type="entry name" value="JAB"/>
    <property type="match status" value="1"/>
</dbReference>